<keyword evidence="11 12" id="KW-0472">Membrane</keyword>
<dbReference type="HAMAP" id="MF_01382">
    <property type="entry name" value="SecA"/>
    <property type="match status" value="1"/>
</dbReference>
<proteinExistence type="inferred from homology"/>
<feature type="binding site" evidence="12">
    <location>
        <begin position="103"/>
        <end position="107"/>
    </location>
    <ligand>
        <name>ATP</name>
        <dbReference type="ChEBI" id="CHEBI:30616"/>
    </ligand>
</feature>
<evidence type="ECO:0000256" key="12">
    <source>
        <dbReference type="HAMAP-Rule" id="MF_01382"/>
    </source>
</evidence>
<dbReference type="GO" id="GO:0005829">
    <property type="term" value="C:cytosol"/>
    <property type="evidence" value="ECO:0007669"/>
    <property type="project" value="TreeGrafter"/>
</dbReference>
<evidence type="ECO:0000256" key="5">
    <source>
        <dbReference type="ARBA" id="ARBA00022490"/>
    </source>
</evidence>
<evidence type="ECO:0000256" key="7">
    <source>
        <dbReference type="ARBA" id="ARBA00022840"/>
    </source>
</evidence>
<dbReference type="SUPFAM" id="SSF52540">
    <property type="entry name" value="P-loop containing nucleoside triphosphate hydrolases"/>
    <property type="match status" value="2"/>
</dbReference>
<evidence type="ECO:0000256" key="1">
    <source>
        <dbReference type="ARBA" id="ARBA00004170"/>
    </source>
</evidence>
<dbReference type="Proteomes" id="UP000185746">
    <property type="component" value="Chromosome"/>
</dbReference>
<keyword evidence="14" id="KW-0175">Coiled coil</keyword>
<sequence>MLSIFKRSKRTSERQLRKYRKIVNQINKLESEYEALSDVQLQAMTDSFKDRLQNGETLQAIIPEAFAVVREASKRVLDMRPYDVQLIGGIVLAEGDIAEMPTGEGKTLVAAMPSYVRALEGKGVHVITVNDYLAKRDFEQIGQIHRYLGLSVGLNIPMMQPDEKQKAYQADITYGVGTEFGFDYLRDNMVRNTEERVQRPYHFAIIDEVDSVLVDEAKTPLIIAGKMEADADLHEVSARLAKRFKQGVDFDFDEETKATSLTDTGIEKVEQAFGIGNLYELEHQTLYHYVIQAVRARVIFKRDVDYIVKDDKIELVDLFTGRIMEGRTLSDGLHQAIEAKEGVPTTEENKAQAQITIQNYFRMYPTLCGMTGTAKTQEKEFREVYGMDVIQIPTNKPIARIDQPDLVFETIDQKYTAMAKEVAERNKKGQPVLVGTTSILQSEKVGEYLNKLKLSYNLLNAKSVEQEIHLISQAGQHGQITVATNMAGRGTDIKLGEGVPEIGGLFVLGTEKHESRRIDNQLRGRSGRQGDPGESQFFLSLEDEMFTRFAKEEVEKVKPRVRSDESGLILTANVHELTERTQRIVEGVHFSMREYNLKLDDVINDQRNVIYSLRDKVLAGENLFEELKTMLNELVEFVVYESCPNNMSSEDWNFEQIEQTMNSILPNPITIPREISGTKEIFQVLEQPLAELLLYMEEFSNDERVIQAIPQVMLAHIDATWVKHLEAMTRLKEGIGLRSYSQEDPMRIYQREGLEIFGTHFQKLRRNIAQEIIHFIN</sequence>
<dbReference type="SMART" id="SM00957">
    <property type="entry name" value="SecA_DEAD"/>
    <property type="match status" value="1"/>
</dbReference>
<dbReference type="GO" id="GO:0008564">
    <property type="term" value="F:protein-exporting ATPase activity"/>
    <property type="evidence" value="ECO:0007669"/>
    <property type="project" value="UniProtKB-EC"/>
</dbReference>
<dbReference type="KEGG" id="surl:BI350_14045"/>
<dbReference type="GO" id="GO:0031522">
    <property type="term" value="C:cell envelope Sec protein transport complex"/>
    <property type="evidence" value="ECO:0007669"/>
    <property type="project" value="TreeGrafter"/>
</dbReference>
<gene>
    <name evidence="12" type="primary">secA</name>
    <name evidence="18" type="ORF">BI350_14045</name>
</gene>
<dbReference type="InterPro" id="IPR044722">
    <property type="entry name" value="SecA_SF2_C"/>
</dbReference>
<evidence type="ECO:0000256" key="14">
    <source>
        <dbReference type="SAM" id="Coils"/>
    </source>
</evidence>
<evidence type="ECO:0000256" key="3">
    <source>
        <dbReference type="ARBA" id="ARBA00022448"/>
    </source>
</evidence>
<dbReference type="EMBL" id="CP017560">
    <property type="protein sequence ID" value="AOV08545.1"/>
    <property type="molecule type" value="Genomic_DNA"/>
</dbReference>
<keyword evidence="6 12" id="KW-0547">Nucleotide-binding</keyword>
<dbReference type="Pfam" id="PF21090">
    <property type="entry name" value="P-loop_SecA"/>
    <property type="match status" value="2"/>
</dbReference>
<accession>A0A1D8JIK8</accession>
<dbReference type="InterPro" id="IPR014001">
    <property type="entry name" value="Helicase_ATP-bd"/>
</dbReference>
<evidence type="ECO:0000256" key="4">
    <source>
        <dbReference type="ARBA" id="ARBA00022475"/>
    </source>
</evidence>
<dbReference type="GO" id="GO:0065002">
    <property type="term" value="P:intracellular protein transmembrane transport"/>
    <property type="evidence" value="ECO:0007669"/>
    <property type="project" value="UniProtKB-UniRule"/>
</dbReference>
<keyword evidence="10 12" id="KW-0811">Translocation</keyword>
<comment type="subunit">
    <text evidence="12">Monomer and homodimer. Part of the essential Sec protein translocation apparatus which comprises SecA, SecYEG and auxiliary proteins SecDF. Other proteins may also be involved.</text>
</comment>
<feature type="domain" description="Helicase ATP-binding" evidence="15">
    <location>
        <begin position="87"/>
        <end position="244"/>
    </location>
</feature>
<evidence type="ECO:0000256" key="13">
    <source>
        <dbReference type="RuleBase" id="RU003874"/>
    </source>
</evidence>
<evidence type="ECO:0000259" key="16">
    <source>
        <dbReference type="PROSITE" id="PS51194"/>
    </source>
</evidence>
<evidence type="ECO:0000256" key="10">
    <source>
        <dbReference type="ARBA" id="ARBA00023010"/>
    </source>
</evidence>
<dbReference type="NCBIfam" id="NF006630">
    <property type="entry name" value="PRK09200.1"/>
    <property type="match status" value="1"/>
</dbReference>
<keyword evidence="4 12" id="KW-1003">Cell membrane</keyword>
<dbReference type="SUPFAM" id="SSF81886">
    <property type="entry name" value="Helical scaffold and wing domains of SecA"/>
    <property type="match status" value="1"/>
</dbReference>
<organism evidence="18 19">
    <name type="scientific">Sporosarcina ureilytica</name>
    <dbReference type="NCBI Taxonomy" id="298596"/>
    <lineage>
        <taxon>Bacteria</taxon>
        <taxon>Bacillati</taxon>
        <taxon>Bacillota</taxon>
        <taxon>Bacilli</taxon>
        <taxon>Bacillales</taxon>
        <taxon>Caryophanaceae</taxon>
        <taxon>Sporosarcina</taxon>
    </lineage>
</organism>
<dbReference type="PROSITE" id="PS51194">
    <property type="entry name" value="HELICASE_CTER"/>
    <property type="match status" value="1"/>
</dbReference>
<dbReference type="RefSeq" id="WP_075528710.1">
    <property type="nucleotide sequence ID" value="NZ_CP017560.1"/>
</dbReference>
<dbReference type="SMART" id="SM00958">
    <property type="entry name" value="SecA_PP_bind"/>
    <property type="match status" value="1"/>
</dbReference>
<keyword evidence="9 12" id="KW-1278">Translocase</keyword>
<dbReference type="CDD" id="cd17928">
    <property type="entry name" value="DEXDc_SecA"/>
    <property type="match status" value="1"/>
</dbReference>
<dbReference type="PANTHER" id="PTHR30612">
    <property type="entry name" value="SECA INNER MEMBRANE COMPONENT OF SEC PROTEIN SECRETION SYSTEM"/>
    <property type="match status" value="1"/>
</dbReference>
<comment type="similarity">
    <text evidence="2 12 13">Belongs to the SecA family.</text>
</comment>
<dbReference type="NCBIfam" id="TIGR04397">
    <property type="entry name" value="SecA2_Bac_anthr"/>
    <property type="match status" value="1"/>
</dbReference>
<protein>
    <recommendedName>
        <fullName evidence="12 13">Protein translocase subunit SecA</fullName>
        <ecNumber evidence="12">7.4.2.8</ecNumber>
    </recommendedName>
</protein>
<dbReference type="Pfam" id="PF07517">
    <property type="entry name" value="SecA_DEAD"/>
    <property type="match status" value="1"/>
</dbReference>
<dbReference type="FunFam" id="3.40.50.300:FF:000429">
    <property type="entry name" value="Preprotein translocase subunit SecA"/>
    <property type="match status" value="1"/>
</dbReference>
<dbReference type="InterPro" id="IPR011130">
    <property type="entry name" value="SecA_preprotein_X-link_dom"/>
</dbReference>
<keyword evidence="19" id="KW-1185">Reference proteome</keyword>
<feature type="domain" description="SecA family profile" evidence="17">
    <location>
        <begin position="1"/>
        <end position="570"/>
    </location>
</feature>
<evidence type="ECO:0000256" key="6">
    <source>
        <dbReference type="ARBA" id="ARBA00022741"/>
    </source>
</evidence>
<evidence type="ECO:0000256" key="9">
    <source>
        <dbReference type="ARBA" id="ARBA00022967"/>
    </source>
</evidence>
<evidence type="ECO:0000313" key="19">
    <source>
        <dbReference type="Proteomes" id="UP000185746"/>
    </source>
</evidence>
<dbReference type="GO" id="GO:0043952">
    <property type="term" value="P:protein transport by the Sec complex"/>
    <property type="evidence" value="ECO:0007669"/>
    <property type="project" value="TreeGrafter"/>
</dbReference>
<keyword evidence="5 12" id="KW-0963">Cytoplasm</keyword>
<dbReference type="InterPro" id="IPR036266">
    <property type="entry name" value="SecA_Wing/Scaffold_sf"/>
</dbReference>
<evidence type="ECO:0000259" key="17">
    <source>
        <dbReference type="PROSITE" id="PS51196"/>
    </source>
</evidence>
<dbReference type="GO" id="GO:0006605">
    <property type="term" value="P:protein targeting"/>
    <property type="evidence" value="ECO:0007669"/>
    <property type="project" value="UniProtKB-UniRule"/>
</dbReference>
<dbReference type="Gene3D" id="1.10.3060.10">
    <property type="entry name" value="Helical scaffold and wing domains of SecA"/>
    <property type="match status" value="1"/>
</dbReference>
<dbReference type="Pfam" id="PF07516">
    <property type="entry name" value="SecA_SW"/>
    <property type="match status" value="1"/>
</dbReference>
<dbReference type="Gene3D" id="3.40.50.300">
    <property type="entry name" value="P-loop containing nucleotide triphosphate hydrolases"/>
    <property type="match status" value="3"/>
</dbReference>
<dbReference type="Pfam" id="PF01043">
    <property type="entry name" value="SecA_PP_bind"/>
    <property type="match status" value="1"/>
</dbReference>
<dbReference type="Gene3D" id="3.90.1440.10">
    <property type="entry name" value="SecA, preprotein cross-linking domain"/>
    <property type="match status" value="1"/>
</dbReference>
<keyword evidence="3 12" id="KW-0813">Transport</keyword>
<dbReference type="GO" id="GO:0005524">
    <property type="term" value="F:ATP binding"/>
    <property type="evidence" value="ECO:0007669"/>
    <property type="project" value="UniProtKB-UniRule"/>
</dbReference>
<dbReference type="InterPro" id="IPR020937">
    <property type="entry name" value="SecA_CS"/>
</dbReference>
<dbReference type="AlphaFoldDB" id="A0A1D8JIK8"/>
<dbReference type="NCBIfam" id="TIGR00963">
    <property type="entry name" value="secA"/>
    <property type="match status" value="1"/>
</dbReference>
<name>A0A1D8JIK8_9BACL</name>
<dbReference type="InterPro" id="IPR001650">
    <property type="entry name" value="Helicase_C-like"/>
</dbReference>
<evidence type="ECO:0000256" key="8">
    <source>
        <dbReference type="ARBA" id="ARBA00022927"/>
    </source>
</evidence>
<dbReference type="InterPro" id="IPR030908">
    <property type="entry name" value="SecA2_Bac_anthr"/>
</dbReference>
<dbReference type="PRINTS" id="PR00906">
    <property type="entry name" value="SECA"/>
</dbReference>
<reference evidence="18 19" key="1">
    <citation type="submission" date="2016-09" db="EMBL/GenBank/DDBJ databases">
        <title>Complete genome sequence of the Lysinibacillus sphaericus LMG 22257, a specie of Bacillus with ureolytic activity that can effectively biodeposit calcium carbonate.</title>
        <authorList>
            <person name="Yan W."/>
        </authorList>
    </citation>
    <scope>NUCLEOTIDE SEQUENCE [LARGE SCALE GENOMIC DNA]</scope>
    <source>
        <strain evidence="18 19">LMG 22257</strain>
    </source>
</reference>
<dbReference type="SUPFAM" id="SSF81767">
    <property type="entry name" value="Pre-protein crosslinking domain of SecA"/>
    <property type="match status" value="1"/>
</dbReference>
<feature type="binding site" evidence="12">
    <location>
        <position position="492"/>
    </location>
    <ligand>
        <name>ATP</name>
        <dbReference type="ChEBI" id="CHEBI:30616"/>
    </ligand>
</feature>
<dbReference type="InterPro" id="IPR036670">
    <property type="entry name" value="SecA_X-link_sf"/>
</dbReference>
<dbReference type="InterPro" id="IPR027417">
    <property type="entry name" value="P-loop_NTPase"/>
</dbReference>
<dbReference type="InterPro" id="IPR011115">
    <property type="entry name" value="SecA_DEAD"/>
</dbReference>
<dbReference type="CDD" id="cd18803">
    <property type="entry name" value="SF2_C_secA"/>
    <property type="match status" value="1"/>
</dbReference>
<dbReference type="GO" id="GO:0005886">
    <property type="term" value="C:plasma membrane"/>
    <property type="evidence" value="ECO:0007669"/>
    <property type="project" value="UniProtKB-SubCell"/>
</dbReference>
<dbReference type="InterPro" id="IPR014018">
    <property type="entry name" value="SecA_motor_DEAD"/>
</dbReference>
<evidence type="ECO:0000256" key="11">
    <source>
        <dbReference type="ARBA" id="ARBA00023136"/>
    </source>
</evidence>
<keyword evidence="8 12" id="KW-0653">Protein transport</keyword>
<dbReference type="PROSITE" id="PS01312">
    <property type="entry name" value="SECA"/>
    <property type="match status" value="1"/>
</dbReference>
<dbReference type="GO" id="GO:0017038">
    <property type="term" value="P:protein import"/>
    <property type="evidence" value="ECO:0007669"/>
    <property type="project" value="InterPro"/>
</dbReference>
<comment type="function">
    <text evidence="12">Part of the Sec protein translocase complex. Interacts with the SecYEG preprotein conducting channel. Has a central role in coupling the hydrolysis of ATP to the transfer of proteins into and across the cell membrane, serving as an ATP-driven molecular motor driving the stepwise translocation of polypeptide chains across the membrane.</text>
</comment>
<feature type="coiled-coil region" evidence="14">
    <location>
        <begin position="12"/>
        <end position="39"/>
    </location>
</feature>
<keyword evidence="7 12" id="KW-0067">ATP-binding</keyword>
<evidence type="ECO:0000313" key="18">
    <source>
        <dbReference type="EMBL" id="AOV08545.1"/>
    </source>
</evidence>
<dbReference type="EC" id="7.4.2.8" evidence="12"/>
<dbReference type="PROSITE" id="PS51192">
    <property type="entry name" value="HELICASE_ATP_BIND_1"/>
    <property type="match status" value="1"/>
</dbReference>
<evidence type="ECO:0000259" key="15">
    <source>
        <dbReference type="PROSITE" id="PS51192"/>
    </source>
</evidence>
<feature type="binding site" evidence="12">
    <location>
        <position position="85"/>
    </location>
    <ligand>
        <name>ATP</name>
        <dbReference type="ChEBI" id="CHEBI:30616"/>
    </ligand>
</feature>
<comment type="catalytic activity">
    <reaction evidence="12">
        <text>ATP + H2O + cellular proteinSide 1 = ADP + phosphate + cellular proteinSide 2.</text>
        <dbReference type="EC" id="7.4.2.8"/>
    </reaction>
</comment>
<dbReference type="PROSITE" id="PS51196">
    <property type="entry name" value="SECA_MOTOR_DEAD"/>
    <property type="match status" value="1"/>
</dbReference>
<evidence type="ECO:0000256" key="2">
    <source>
        <dbReference type="ARBA" id="ARBA00007650"/>
    </source>
</evidence>
<feature type="domain" description="Helicase C-terminal" evidence="16">
    <location>
        <begin position="410"/>
        <end position="569"/>
    </location>
</feature>
<dbReference type="InterPro" id="IPR000185">
    <property type="entry name" value="SecA"/>
</dbReference>
<comment type="subcellular location">
    <subcellularLocation>
        <location evidence="12">Cell membrane</location>
        <topology evidence="12">Peripheral membrane protein</topology>
        <orientation evidence="12">Cytoplasmic side</orientation>
    </subcellularLocation>
    <subcellularLocation>
        <location evidence="12">Cytoplasm</location>
    </subcellularLocation>
    <subcellularLocation>
        <location evidence="1">Membrane</location>
        <topology evidence="1">Peripheral membrane protein</topology>
    </subcellularLocation>
    <text evidence="12">Distribution is 50-50.</text>
</comment>
<dbReference type="InterPro" id="IPR011116">
    <property type="entry name" value="SecA_Wing/Scaffold"/>
</dbReference>
<dbReference type="PANTHER" id="PTHR30612:SF0">
    <property type="entry name" value="CHLOROPLAST PROTEIN-TRANSPORTING ATPASE"/>
    <property type="match status" value="1"/>
</dbReference>